<dbReference type="InterPro" id="IPR023347">
    <property type="entry name" value="Lysozyme_dom_sf"/>
</dbReference>
<evidence type="ECO:0000256" key="3">
    <source>
        <dbReference type="ARBA" id="ARBA00022638"/>
    </source>
</evidence>
<dbReference type="GO" id="GO:0031640">
    <property type="term" value="P:killing of cells of another organism"/>
    <property type="evidence" value="ECO:0007669"/>
    <property type="project" value="UniProtKB-KW"/>
</dbReference>
<dbReference type="OrthoDB" id="5327667at2"/>
<evidence type="ECO:0000256" key="7">
    <source>
        <dbReference type="RuleBase" id="RU003788"/>
    </source>
</evidence>
<name>A0A5C0UIT8_9RICK</name>
<dbReference type="InterPro" id="IPR023346">
    <property type="entry name" value="Lysozyme-like_dom_sf"/>
</dbReference>
<dbReference type="Proteomes" id="UP000323844">
    <property type="component" value="Chromosome"/>
</dbReference>
<dbReference type="PANTHER" id="PTHR38107:SF3">
    <property type="entry name" value="LYSOZYME RRRD-RELATED"/>
    <property type="match status" value="1"/>
</dbReference>
<evidence type="ECO:0000313" key="8">
    <source>
        <dbReference type="EMBL" id="QEK39531.1"/>
    </source>
</evidence>
<dbReference type="InterPro" id="IPR051018">
    <property type="entry name" value="Bacteriophage_GH24"/>
</dbReference>
<dbReference type="InterPro" id="IPR002196">
    <property type="entry name" value="Glyco_hydro_24"/>
</dbReference>
<reference evidence="8 9" key="1">
    <citation type="submission" date="2019-08" db="EMBL/GenBank/DDBJ databases">
        <title>Highly reduced genomes of protist endosymbionts show evolutionary convergence.</title>
        <authorList>
            <person name="George E."/>
            <person name="Husnik F."/>
            <person name="Tashyreva D."/>
            <person name="Prokopchuk G."/>
            <person name="Horak A."/>
            <person name="Kwong W.K."/>
            <person name="Lukes J."/>
            <person name="Keeling P.J."/>
        </authorList>
    </citation>
    <scope>NUCLEOTIDE SEQUENCE [LARGE SCALE GENOMIC DNA]</scope>
    <source>
        <strain evidence="8">1621</strain>
    </source>
</reference>
<keyword evidence="3 7" id="KW-0081">Bacteriolytic enzyme</keyword>
<dbReference type="PANTHER" id="PTHR38107">
    <property type="match status" value="1"/>
</dbReference>
<dbReference type="InterPro" id="IPR034690">
    <property type="entry name" value="Endolysin_T4_type"/>
</dbReference>
<evidence type="ECO:0000313" key="9">
    <source>
        <dbReference type="Proteomes" id="UP000323844"/>
    </source>
</evidence>
<dbReference type="GO" id="GO:0042742">
    <property type="term" value="P:defense response to bacterium"/>
    <property type="evidence" value="ECO:0007669"/>
    <property type="project" value="UniProtKB-KW"/>
</dbReference>
<dbReference type="KEGG" id="snay:FZC37_01080"/>
<accession>A0A5C0UIT8</accession>
<evidence type="ECO:0000256" key="2">
    <source>
        <dbReference type="ARBA" id="ARBA00022529"/>
    </source>
</evidence>
<dbReference type="EC" id="3.2.1.17" evidence="7"/>
<proteinExistence type="inferred from homology"/>
<keyword evidence="6 7" id="KW-0326">Glycosidase</keyword>
<dbReference type="Gene3D" id="1.10.530.40">
    <property type="match status" value="1"/>
</dbReference>
<gene>
    <name evidence="8" type="ORF">FZC37_01080</name>
</gene>
<keyword evidence="9" id="KW-1185">Reference proteome</keyword>
<dbReference type="GO" id="GO:0016998">
    <property type="term" value="P:cell wall macromolecule catabolic process"/>
    <property type="evidence" value="ECO:0007669"/>
    <property type="project" value="InterPro"/>
</dbReference>
<organism evidence="8 9">
    <name type="scientific">Candidatus Sneabacter namystus</name>
    <dbReference type="NCBI Taxonomy" id="2601646"/>
    <lineage>
        <taxon>Bacteria</taxon>
        <taxon>Pseudomonadati</taxon>
        <taxon>Pseudomonadota</taxon>
        <taxon>Alphaproteobacteria</taxon>
        <taxon>Rickettsiales</taxon>
        <taxon>Rickettsiaceae</taxon>
        <taxon>Rickettsieae</taxon>
        <taxon>Candidatus Sneabacter</taxon>
    </lineage>
</organism>
<dbReference type="HAMAP" id="MF_04110">
    <property type="entry name" value="ENDOLYSIN_T4"/>
    <property type="match status" value="1"/>
</dbReference>
<sequence length="153" mass="17405">MLISNFGLKLIKIFESLSLKPYKCSGGYYTIGYGHKMLRPDQYTSIDDKMAETLLIKDISKAEASVIRNIKVDLSQEQLDALVSFTFNVGGAALQRSQLKQKINSDNKDNVKEEFLKWTFARGKRITGLIRRREIEAEVFLGRQSKINITALL</sequence>
<dbReference type="Pfam" id="PF00959">
    <property type="entry name" value="Phage_lysozyme"/>
    <property type="match status" value="1"/>
</dbReference>
<dbReference type="GO" id="GO:0003796">
    <property type="term" value="F:lysozyme activity"/>
    <property type="evidence" value="ECO:0007669"/>
    <property type="project" value="UniProtKB-EC"/>
</dbReference>
<dbReference type="AlphaFoldDB" id="A0A5C0UIT8"/>
<comment type="catalytic activity">
    <reaction evidence="1 7">
        <text>Hydrolysis of (1-&gt;4)-beta-linkages between N-acetylmuramic acid and N-acetyl-D-glucosamine residues in a peptidoglycan and between N-acetyl-D-glucosamine residues in chitodextrins.</text>
        <dbReference type="EC" id="3.2.1.17"/>
    </reaction>
</comment>
<evidence type="ECO:0000256" key="1">
    <source>
        <dbReference type="ARBA" id="ARBA00000632"/>
    </source>
</evidence>
<dbReference type="GO" id="GO:0009253">
    <property type="term" value="P:peptidoglycan catabolic process"/>
    <property type="evidence" value="ECO:0007669"/>
    <property type="project" value="InterPro"/>
</dbReference>
<evidence type="ECO:0000256" key="4">
    <source>
        <dbReference type="ARBA" id="ARBA00022801"/>
    </source>
</evidence>
<dbReference type="EMBL" id="CP043312">
    <property type="protein sequence ID" value="QEK39531.1"/>
    <property type="molecule type" value="Genomic_DNA"/>
</dbReference>
<evidence type="ECO:0000256" key="5">
    <source>
        <dbReference type="ARBA" id="ARBA00023200"/>
    </source>
</evidence>
<keyword evidence="4 7" id="KW-0378">Hydrolase</keyword>
<dbReference type="CDD" id="cd00737">
    <property type="entry name" value="lyz_endolysin_autolysin"/>
    <property type="match status" value="1"/>
</dbReference>
<dbReference type="RefSeq" id="WP_148951892.1">
    <property type="nucleotide sequence ID" value="NZ_CP043312.1"/>
</dbReference>
<protein>
    <recommendedName>
        <fullName evidence="7">Lysozyme</fullName>
        <ecNumber evidence="7">3.2.1.17</ecNumber>
    </recommendedName>
</protein>
<dbReference type="SUPFAM" id="SSF53955">
    <property type="entry name" value="Lysozyme-like"/>
    <property type="match status" value="1"/>
</dbReference>
<evidence type="ECO:0000256" key="6">
    <source>
        <dbReference type="ARBA" id="ARBA00023295"/>
    </source>
</evidence>
<keyword evidence="5" id="KW-1035">Host cytoplasm</keyword>
<keyword evidence="2 7" id="KW-0929">Antimicrobial</keyword>
<comment type="similarity">
    <text evidence="7">Belongs to the glycosyl hydrolase 24 family.</text>
</comment>
<dbReference type="InterPro" id="IPR033907">
    <property type="entry name" value="Endolysin_autolysin"/>
</dbReference>